<dbReference type="AlphaFoldDB" id="B8BI72"/>
<feature type="domain" description="Fe2OG dioxygenase" evidence="6">
    <location>
        <begin position="120"/>
        <end position="231"/>
    </location>
</feature>
<dbReference type="InterPro" id="IPR026992">
    <property type="entry name" value="DIOX_N"/>
</dbReference>
<dbReference type="InterPro" id="IPR050295">
    <property type="entry name" value="Plant_2OG-oxidoreductases"/>
</dbReference>
<reference evidence="7 8" key="1">
    <citation type="journal article" date="2005" name="PLoS Biol.">
        <title>The genomes of Oryza sativa: a history of duplications.</title>
        <authorList>
            <person name="Yu J."/>
            <person name="Wang J."/>
            <person name="Lin W."/>
            <person name="Li S."/>
            <person name="Li H."/>
            <person name="Zhou J."/>
            <person name="Ni P."/>
            <person name="Dong W."/>
            <person name="Hu S."/>
            <person name="Zeng C."/>
            <person name="Zhang J."/>
            <person name="Zhang Y."/>
            <person name="Li R."/>
            <person name="Xu Z."/>
            <person name="Li S."/>
            <person name="Li X."/>
            <person name="Zheng H."/>
            <person name="Cong L."/>
            <person name="Lin L."/>
            <person name="Yin J."/>
            <person name="Geng J."/>
            <person name="Li G."/>
            <person name="Shi J."/>
            <person name="Liu J."/>
            <person name="Lv H."/>
            <person name="Li J."/>
            <person name="Wang J."/>
            <person name="Deng Y."/>
            <person name="Ran L."/>
            <person name="Shi X."/>
            <person name="Wang X."/>
            <person name="Wu Q."/>
            <person name="Li C."/>
            <person name="Ren X."/>
            <person name="Wang J."/>
            <person name="Wang X."/>
            <person name="Li D."/>
            <person name="Liu D."/>
            <person name="Zhang X."/>
            <person name="Ji Z."/>
            <person name="Zhao W."/>
            <person name="Sun Y."/>
            <person name="Zhang Z."/>
            <person name="Bao J."/>
            <person name="Han Y."/>
            <person name="Dong L."/>
            <person name="Ji J."/>
            <person name="Chen P."/>
            <person name="Wu S."/>
            <person name="Liu J."/>
            <person name="Xiao Y."/>
            <person name="Bu D."/>
            <person name="Tan J."/>
            <person name="Yang L."/>
            <person name="Ye C."/>
            <person name="Zhang J."/>
            <person name="Xu J."/>
            <person name="Zhou Y."/>
            <person name="Yu Y."/>
            <person name="Zhang B."/>
            <person name="Zhuang S."/>
            <person name="Wei H."/>
            <person name="Liu B."/>
            <person name="Lei M."/>
            <person name="Yu H."/>
            <person name="Li Y."/>
            <person name="Xu H."/>
            <person name="Wei S."/>
            <person name="He X."/>
            <person name="Fang L."/>
            <person name="Zhang Z."/>
            <person name="Zhang Y."/>
            <person name="Huang X."/>
            <person name="Su Z."/>
            <person name="Tong W."/>
            <person name="Li J."/>
            <person name="Tong Z."/>
            <person name="Li S."/>
            <person name="Ye J."/>
            <person name="Wang L."/>
            <person name="Fang L."/>
            <person name="Lei T."/>
            <person name="Chen C."/>
            <person name="Chen H."/>
            <person name="Xu Z."/>
            <person name="Li H."/>
            <person name="Huang H."/>
            <person name="Zhang F."/>
            <person name="Xu H."/>
            <person name="Li N."/>
            <person name="Zhao C."/>
            <person name="Li S."/>
            <person name="Dong L."/>
            <person name="Huang Y."/>
            <person name="Li L."/>
            <person name="Xi Y."/>
            <person name="Qi Q."/>
            <person name="Li W."/>
            <person name="Zhang B."/>
            <person name="Hu W."/>
            <person name="Zhang Y."/>
            <person name="Tian X."/>
            <person name="Jiao Y."/>
            <person name="Liang X."/>
            <person name="Jin J."/>
            <person name="Gao L."/>
            <person name="Zheng W."/>
            <person name="Hao B."/>
            <person name="Liu S."/>
            <person name="Wang W."/>
            <person name="Yuan L."/>
            <person name="Cao M."/>
            <person name="McDermott J."/>
            <person name="Samudrala R."/>
            <person name="Wang J."/>
            <person name="Wong G.K."/>
            <person name="Yang H."/>
        </authorList>
    </citation>
    <scope>NUCLEOTIDE SEQUENCE [LARGE SCALE GENOMIC DNA]</scope>
    <source>
        <strain evidence="8">cv. 93-11</strain>
    </source>
</reference>
<dbReference type="SUPFAM" id="SSF51197">
    <property type="entry name" value="Clavaminate synthase-like"/>
    <property type="match status" value="2"/>
</dbReference>
<evidence type="ECO:0000256" key="5">
    <source>
        <dbReference type="RuleBase" id="RU003682"/>
    </source>
</evidence>
<evidence type="ECO:0000256" key="3">
    <source>
        <dbReference type="ARBA" id="ARBA00023002"/>
    </source>
</evidence>
<dbReference type="PROSITE" id="PS51471">
    <property type="entry name" value="FE2OG_OXY"/>
    <property type="match status" value="1"/>
</dbReference>
<dbReference type="HOGENOM" id="CLU_010119_16_0_1"/>
<protein>
    <recommendedName>
        <fullName evidence="6">Fe2OG dioxygenase domain-containing protein</fullName>
    </recommendedName>
</protein>
<evidence type="ECO:0000256" key="1">
    <source>
        <dbReference type="ARBA" id="ARBA00008056"/>
    </source>
</evidence>
<comment type="similarity">
    <text evidence="1 5">Belongs to the iron/ascorbate-dependent oxidoreductase family.</text>
</comment>
<evidence type="ECO:0000256" key="2">
    <source>
        <dbReference type="ARBA" id="ARBA00022723"/>
    </source>
</evidence>
<name>B8BI72_ORYSI</name>
<dbReference type="InterPro" id="IPR005123">
    <property type="entry name" value="Oxoglu/Fe-dep_dioxygenase_dom"/>
</dbReference>
<dbReference type="InterPro" id="IPR027443">
    <property type="entry name" value="IPNS-like_sf"/>
</dbReference>
<gene>
    <name evidence="7" type="ORF">OsI_34626</name>
</gene>
<keyword evidence="8" id="KW-1185">Reference proteome</keyword>
<dbReference type="GO" id="GO:0016491">
    <property type="term" value="F:oxidoreductase activity"/>
    <property type="evidence" value="ECO:0007669"/>
    <property type="project" value="UniProtKB-KW"/>
</dbReference>
<keyword evidence="4 5" id="KW-0408">Iron</keyword>
<keyword evidence="2 5" id="KW-0479">Metal-binding</keyword>
<keyword evidence="3 5" id="KW-0560">Oxidoreductase</keyword>
<dbReference type="PANTHER" id="PTHR47991">
    <property type="entry name" value="OXOGLUTARATE/IRON-DEPENDENT DIOXYGENASE"/>
    <property type="match status" value="1"/>
</dbReference>
<accession>B8BI72</accession>
<organism evidence="7 8">
    <name type="scientific">Oryza sativa subsp. indica</name>
    <name type="common">Rice</name>
    <dbReference type="NCBI Taxonomy" id="39946"/>
    <lineage>
        <taxon>Eukaryota</taxon>
        <taxon>Viridiplantae</taxon>
        <taxon>Streptophyta</taxon>
        <taxon>Embryophyta</taxon>
        <taxon>Tracheophyta</taxon>
        <taxon>Spermatophyta</taxon>
        <taxon>Magnoliopsida</taxon>
        <taxon>Liliopsida</taxon>
        <taxon>Poales</taxon>
        <taxon>Poaceae</taxon>
        <taxon>BOP clade</taxon>
        <taxon>Oryzoideae</taxon>
        <taxon>Oryzeae</taxon>
        <taxon>Oryzinae</taxon>
        <taxon>Oryza</taxon>
        <taxon>Oryza sativa</taxon>
    </lineage>
</organism>
<evidence type="ECO:0000313" key="8">
    <source>
        <dbReference type="Proteomes" id="UP000007015"/>
    </source>
</evidence>
<dbReference type="Gramene" id="BGIOSGA031415-TA">
    <property type="protein sequence ID" value="BGIOSGA031415-PA"/>
    <property type="gene ID" value="BGIOSGA031415"/>
</dbReference>
<sequence length="329" mass="37504">MAEVRTIGSLPVPNVQALAGTCNGSDEQIPERYIRTEATCEEVISNYHGDMAIPIIDLNKLLSPQSSEEECVKLRSACQYWGFFQLINHGVPEEVIENFRSNIIEFFSLPLDAKKEYSQLPNSLEGYGQTFVFSEDQKLDWGDMLYLQVIGLSPHTDVVGLTLLLQVNDVQGLQIKRDGKWFSVDALSGAFIVNIGDTLEILSNGKFKSVEHRAMIHPNKERISTALFHYPRDDLLLSPLPEFVKDGKILSNGKFRSVEHRAVIHPNKERLSAALFNYARKDMMTSPLPEFVKDGKVNYRSISYRDFLSQYFMSQLDGWNRLERLQLEH</sequence>
<proteinExistence type="inferred from homology"/>
<dbReference type="STRING" id="39946.B8BI72"/>
<dbReference type="Pfam" id="PF14226">
    <property type="entry name" value="DIOX_N"/>
    <property type="match status" value="1"/>
</dbReference>
<evidence type="ECO:0000259" key="6">
    <source>
        <dbReference type="PROSITE" id="PS51471"/>
    </source>
</evidence>
<evidence type="ECO:0000256" key="4">
    <source>
        <dbReference type="ARBA" id="ARBA00023004"/>
    </source>
</evidence>
<dbReference type="GO" id="GO:0046872">
    <property type="term" value="F:metal ion binding"/>
    <property type="evidence" value="ECO:0007669"/>
    <property type="project" value="UniProtKB-KW"/>
</dbReference>
<dbReference type="Proteomes" id="UP000007015">
    <property type="component" value="Chromosome 10"/>
</dbReference>
<evidence type="ECO:0000313" key="7">
    <source>
        <dbReference type="EMBL" id="EEC67424.1"/>
    </source>
</evidence>
<dbReference type="Gene3D" id="2.60.120.330">
    <property type="entry name" value="B-lactam Antibiotic, Isopenicillin N Synthase, Chain"/>
    <property type="match status" value="3"/>
</dbReference>
<dbReference type="OMA" id="ERYWVEM"/>
<dbReference type="EMBL" id="CM000135">
    <property type="protein sequence ID" value="EEC67424.1"/>
    <property type="molecule type" value="Genomic_DNA"/>
</dbReference>